<dbReference type="PANTHER" id="PTHR43547:SF2">
    <property type="entry name" value="HYBRID SIGNAL TRANSDUCTION HISTIDINE KINASE C"/>
    <property type="match status" value="1"/>
</dbReference>
<evidence type="ECO:0000256" key="2">
    <source>
        <dbReference type="SAM" id="Phobius"/>
    </source>
</evidence>
<dbReference type="SUPFAM" id="SSF63829">
    <property type="entry name" value="Calcium-dependent phosphotriesterase"/>
    <property type="match status" value="2"/>
</dbReference>
<dbReference type="InterPro" id="IPR005467">
    <property type="entry name" value="His_kinase_dom"/>
</dbReference>
<dbReference type="OrthoDB" id="9809670at2"/>
<dbReference type="SMART" id="SM00387">
    <property type="entry name" value="HATPase_c"/>
    <property type="match status" value="1"/>
</dbReference>
<keyword evidence="4" id="KW-0808">Transferase</keyword>
<dbReference type="Gene3D" id="2.60.40.10">
    <property type="entry name" value="Immunoglobulins"/>
    <property type="match status" value="1"/>
</dbReference>
<dbReference type="InterPro" id="IPR036890">
    <property type="entry name" value="HATPase_C_sf"/>
</dbReference>
<dbReference type="Proteomes" id="UP000198670">
    <property type="component" value="Unassembled WGS sequence"/>
</dbReference>
<dbReference type="Pfam" id="PF07494">
    <property type="entry name" value="Reg_prop"/>
    <property type="match status" value="2"/>
</dbReference>
<dbReference type="GO" id="GO:0000155">
    <property type="term" value="F:phosphorelay sensor kinase activity"/>
    <property type="evidence" value="ECO:0007669"/>
    <property type="project" value="TreeGrafter"/>
</dbReference>
<accession>A0A1I3RWI1</accession>
<dbReference type="InterPro" id="IPR011110">
    <property type="entry name" value="Reg_prop"/>
</dbReference>
<evidence type="ECO:0000256" key="1">
    <source>
        <dbReference type="ARBA" id="ARBA00022553"/>
    </source>
</evidence>
<dbReference type="InterPro" id="IPR011123">
    <property type="entry name" value="Y_Y_Y"/>
</dbReference>
<dbReference type="EMBL" id="FOQO01000010">
    <property type="protein sequence ID" value="SFJ49749.1"/>
    <property type="molecule type" value="Genomic_DNA"/>
</dbReference>
<feature type="domain" description="Histidine kinase" evidence="3">
    <location>
        <begin position="821"/>
        <end position="1013"/>
    </location>
</feature>
<dbReference type="InterPro" id="IPR003594">
    <property type="entry name" value="HATPase_dom"/>
</dbReference>
<dbReference type="AlphaFoldDB" id="A0A1I3RWI1"/>
<reference evidence="4 5" key="1">
    <citation type="submission" date="2016-10" db="EMBL/GenBank/DDBJ databases">
        <authorList>
            <person name="de Groot N.N."/>
        </authorList>
    </citation>
    <scope>NUCLEOTIDE SEQUENCE [LARGE SCALE GENOMIC DNA]</scope>
    <source>
        <strain evidence="4 5">RK1</strain>
    </source>
</reference>
<dbReference type="Pfam" id="PF07495">
    <property type="entry name" value="Y_Y_Y"/>
    <property type="match status" value="1"/>
</dbReference>
<dbReference type="STRING" id="1477437.SAMN05444682_110131"/>
<keyword evidence="1" id="KW-0597">Phosphoprotein</keyword>
<gene>
    <name evidence="4" type="ORF">SAMN05444682_110131</name>
</gene>
<keyword evidence="2" id="KW-0812">Transmembrane</keyword>
<dbReference type="InterPro" id="IPR013783">
    <property type="entry name" value="Ig-like_fold"/>
</dbReference>
<dbReference type="PANTHER" id="PTHR43547">
    <property type="entry name" value="TWO-COMPONENT HISTIDINE KINASE"/>
    <property type="match status" value="1"/>
</dbReference>
<dbReference type="PROSITE" id="PS50109">
    <property type="entry name" value="HIS_KIN"/>
    <property type="match status" value="1"/>
</dbReference>
<dbReference type="Gene3D" id="3.30.565.10">
    <property type="entry name" value="Histidine kinase-like ATPase, C-terminal domain"/>
    <property type="match status" value="1"/>
</dbReference>
<sequence>MRLFYISFFLSFGLIVVCMQAAVAVIRQNAPDSLSVVHIAQEVGLSQLGALAMDFDDNGYLWVGTENGLNRFNGYQMNVYKASNEDGGLPDDHIRSMYYANDTLWLATNTRSICAYLMAEDRFIDFQLQLDTDRHPFVKFGYILYPASEGLLIAGTIGNCVLIDRSKLTFDILPIPEVTDNDYVTSIIELPEGKFLIGTNASGVYSLDAANRSIQPVSALAPLTNTAVNTFFQRSPDELWIGTEDGLYEYHENGGTLRKIGNTTVKSLHQWDDHTVLAGGFNEAYFIRNNGDWQQVVFLDDAEKELQASILHVRKDGLGGVWMGTAGRGVFYYHPHQRKFTPSRITVNNAPKKDFISIFHFLRDGDDLWMATDLGFVKHNLRTDRYKLYRTDLLEYALAKDVHHTIWAGGFGQGLLKYNRQEDRFDPIPLPFADKDVIEITPISPDTVWVHTWSSGIYALNVHNFGVTPRPIHGQQLVRSRTSFIDASGAIWIGSDEGLYQIRGNQSVSYDSLSNERVFAITEDPAHNIWVGTAKGLNRIDTQTGRITTYMQQAGLPNDFIYSVESDAKGNIWVSTNYGLSVLDRLHQTFKNYTEDDGLQNNEFNGKAGYRDALGYLYFGGMNGFNVFHPDSVYVNRKVGKTLIENVQLFGMPIPENIPYTDTLVFSHNQNVITFDFASLNYLWATKNRYQFILEGFDKTWRPITLDRSTTYTNLDPGTYTFRVKGSNNELLWGDTDTMTVIIQSPWYASIWFRVTAGALLVLIVTSTFAYKNYQQKKMNLKLSAMVSARTEELRQANTALNDSLETTQQQKENITFLMQELNHRVKNNLQLITSLIDIQSFEIEDADIQDKLRILQSRVFTVSKIHDILNQKDARNSVRTDRFITDLATDLIVFSGLSIDLEVNVEPIYFPINKLTHLGLILNELITNSFKHAFDGQQKVKRIGISLHEENGGLKFVYRDNGKGFQEAEAANDRRTKKGINLVKNLARELKGTIELENNSGAVFTCYLPKIITL</sequence>
<evidence type="ECO:0000313" key="5">
    <source>
        <dbReference type="Proteomes" id="UP000198670"/>
    </source>
</evidence>
<protein>
    <submittedName>
        <fullName evidence="4">Two-component sensor histidine kinase, contains HisKA and HATPase domains</fullName>
    </submittedName>
</protein>
<dbReference type="InterPro" id="IPR011495">
    <property type="entry name" value="Sig_transdc_His_kin_sub2_dim/P"/>
</dbReference>
<feature type="transmembrane region" description="Helical" evidence="2">
    <location>
        <begin position="751"/>
        <end position="771"/>
    </location>
</feature>
<evidence type="ECO:0000259" key="3">
    <source>
        <dbReference type="PROSITE" id="PS50109"/>
    </source>
</evidence>
<name>A0A1I3RWI1_9SPHI</name>
<proteinExistence type="predicted"/>
<dbReference type="CDD" id="cd00146">
    <property type="entry name" value="PKD"/>
    <property type="match status" value="1"/>
</dbReference>
<dbReference type="Gene3D" id="2.130.10.10">
    <property type="entry name" value="YVTN repeat-like/Quinoprotein amine dehydrogenase"/>
    <property type="match status" value="2"/>
</dbReference>
<dbReference type="InterPro" id="IPR015943">
    <property type="entry name" value="WD40/YVTN_repeat-like_dom_sf"/>
</dbReference>
<keyword evidence="4" id="KW-0418">Kinase</keyword>
<dbReference type="Pfam" id="PF07568">
    <property type="entry name" value="HisKA_2"/>
    <property type="match status" value="1"/>
</dbReference>
<dbReference type="SUPFAM" id="SSF55874">
    <property type="entry name" value="ATPase domain of HSP90 chaperone/DNA topoisomerase II/histidine kinase"/>
    <property type="match status" value="1"/>
</dbReference>
<keyword evidence="5" id="KW-1185">Reference proteome</keyword>
<keyword evidence="2" id="KW-0472">Membrane</keyword>
<keyword evidence="2" id="KW-1133">Transmembrane helix</keyword>
<evidence type="ECO:0000313" key="4">
    <source>
        <dbReference type="EMBL" id="SFJ49749.1"/>
    </source>
</evidence>
<organism evidence="4 5">
    <name type="scientific">Parapedobacter indicus</name>
    <dbReference type="NCBI Taxonomy" id="1477437"/>
    <lineage>
        <taxon>Bacteria</taxon>
        <taxon>Pseudomonadati</taxon>
        <taxon>Bacteroidota</taxon>
        <taxon>Sphingobacteriia</taxon>
        <taxon>Sphingobacteriales</taxon>
        <taxon>Sphingobacteriaceae</taxon>
        <taxon>Parapedobacter</taxon>
    </lineage>
</organism>
<dbReference type="Pfam" id="PF02518">
    <property type="entry name" value="HATPase_c"/>
    <property type="match status" value="1"/>
</dbReference>
<dbReference type="RefSeq" id="WP_090629665.1">
    <property type="nucleotide sequence ID" value="NZ_FOQO01000010.1"/>
</dbReference>